<sequence length="427" mass="49421">MRVYYSLYGHLLSKQRLYKGFKQVWKAKGAAGIDRQSLSDFASNLSDNLDQLLLELKTKQYKPQAVRRAEIPKDGGGIRLLGIPSVRDRVVQQTLNDLLTPIFEEQFHPSSFGYRPRRSCHDAINKATMFIRRYGMRHVVDMDLSKCFDKLDHELILTSIKKRITDSSILELIKQFLQSGVIANGEWHVTEIGSPQGGVISPLIANIYLDAFDQEMRKRNHRIVRYADDILIFCRSRRGAENALKQARKILEHDLKLKVNQEKSHIAHSAEGVKFLGVEIGSNYTRIQPKKIKGFKRKLKQMTRRNSGKPLTMIINALNPVLRGFGQYFKIANTSREFKSLAAWLRRRLRSIQLKLWKKPMKLHRRLKQLGYKPPFQFIKMNSWKNAASPLASYAMPNQWFADLGLVNLGHIKTGYVFSNYAEWKYT</sequence>
<evidence type="ECO:0000256" key="1">
    <source>
        <dbReference type="ARBA" id="ARBA00034120"/>
    </source>
</evidence>
<dbReference type="InterPro" id="IPR043128">
    <property type="entry name" value="Rev_trsase/Diguanyl_cyclase"/>
</dbReference>
<gene>
    <name evidence="3" type="primary">ltrA</name>
    <name evidence="3" type="ORF">HWA77_21315</name>
</gene>
<organism evidence="3 4">
    <name type="scientific">Photobacterium damselae subsp. damselae</name>
    <name type="common">Listonella damsela</name>
    <dbReference type="NCBI Taxonomy" id="85581"/>
    <lineage>
        <taxon>Bacteria</taxon>
        <taxon>Pseudomonadati</taxon>
        <taxon>Pseudomonadota</taxon>
        <taxon>Gammaproteobacteria</taxon>
        <taxon>Vibrionales</taxon>
        <taxon>Vibrionaceae</taxon>
        <taxon>Photobacterium</taxon>
    </lineage>
</organism>
<dbReference type="EMBL" id="JABXOR010001378">
    <property type="protein sequence ID" value="NVP02753.1"/>
    <property type="molecule type" value="Genomic_DNA"/>
</dbReference>
<evidence type="ECO:0000313" key="3">
    <source>
        <dbReference type="EMBL" id="NVP02753.1"/>
    </source>
</evidence>
<dbReference type="SUPFAM" id="SSF56672">
    <property type="entry name" value="DNA/RNA polymerases"/>
    <property type="match status" value="1"/>
</dbReference>
<dbReference type="CDD" id="cd01651">
    <property type="entry name" value="RT_G2_intron"/>
    <property type="match status" value="1"/>
</dbReference>
<dbReference type="PANTHER" id="PTHR34047:SF8">
    <property type="entry name" value="PROTEIN YKFC"/>
    <property type="match status" value="1"/>
</dbReference>
<dbReference type="NCBIfam" id="TIGR04416">
    <property type="entry name" value="group_II_RT_mat"/>
    <property type="match status" value="1"/>
</dbReference>
<dbReference type="PANTHER" id="PTHR34047">
    <property type="entry name" value="NUCLEAR INTRON MATURASE 1, MITOCHONDRIAL-RELATED"/>
    <property type="match status" value="1"/>
</dbReference>
<evidence type="ECO:0000313" key="4">
    <source>
        <dbReference type="Proteomes" id="UP000533429"/>
    </source>
</evidence>
<dbReference type="Pfam" id="PF08388">
    <property type="entry name" value="GIIM"/>
    <property type="match status" value="1"/>
</dbReference>
<dbReference type="InterPro" id="IPR013597">
    <property type="entry name" value="Mat_intron_G2"/>
</dbReference>
<keyword evidence="3" id="KW-0695">RNA-directed DNA polymerase</keyword>
<dbReference type="InterPro" id="IPR000477">
    <property type="entry name" value="RT_dom"/>
</dbReference>
<dbReference type="InterPro" id="IPR030931">
    <property type="entry name" value="Group_II_RT_mat"/>
</dbReference>
<dbReference type="Gene3D" id="3.30.70.270">
    <property type="match status" value="1"/>
</dbReference>
<feature type="domain" description="Reverse transcriptase" evidence="2">
    <location>
        <begin position="52"/>
        <end position="280"/>
    </location>
</feature>
<dbReference type="RefSeq" id="WP_138242463.1">
    <property type="nucleotide sequence ID" value="NZ_VANE01000019.1"/>
</dbReference>
<dbReference type="InterPro" id="IPR043502">
    <property type="entry name" value="DNA/RNA_pol_sf"/>
</dbReference>
<keyword evidence="3" id="KW-0808">Transferase</keyword>
<dbReference type="PROSITE" id="PS50878">
    <property type="entry name" value="RT_POL"/>
    <property type="match status" value="1"/>
</dbReference>
<dbReference type="GO" id="GO:0003964">
    <property type="term" value="F:RNA-directed DNA polymerase activity"/>
    <property type="evidence" value="ECO:0007669"/>
    <property type="project" value="UniProtKB-KW"/>
</dbReference>
<accession>A0A850QXD5</accession>
<evidence type="ECO:0000259" key="2">
    <source>
        <dbReference type="PROSITE" id="PS50878"/>
    </source>
</evidence>
<protein>
    <submittedName>
        <fullName evidence="3">Group II intron reverse transcriptase/maturase</fullName>
        <ecNumber evidence="3">2.7.7.49</ecNumber>
    </submittedName>
</protein>
<dbReference type="Pfam" id="PF00078">
    <property type="entry name" value="RVT_1"/>
    <property type="match status" value="1"/>
</dbReference>
<proteinExistence type="inferred from homology"/>
<name>A0A850QXD5_PHODD</name>
<dbReference type="InterPro" id="IPR051083">
    <property type="entry name" value="GrpII_Intron_Splice-Mob/Def"/>
</dbReference>
<keyword evidence="3" id="KW-0548">Nucleotidyltransferase</keyword>
<comment type="caution">
    <text evidence="3">The sequence shown here is derived from an EMBL/GenBank/DDBJ whole genome shotgun (WGS) entry which is preliminary data.</text>
</comment>
<reference evidence="3 4" key="1">
    <citation type="submission" date="2020-06" db="EMBL/GenBank/DDBJ databases">
        <title>Photobacterium damselae subsp. damselae comparative genomics.</title>
        <authorList>
            <person name="Osorio C.R."/>
        </authorList>
    </citation>
    <scope>NUCLEOTIDE SEQUENCE [LARGE SCALE GENOMIC DNA]</scope>
    <source>
        <strain evidence="3 4">TW250/03</strain>
    </source>
</reference>
<dbReference type="AlphaFoldDB" id="A0A850QXD5"/>
<dbReference type="EC" id="2.7.7.49" evidence="3"/>
<dbReference type="Proteomes" id="UP000533429">
    <property type="component" value="Unassembled WGS sequence"/>
</dbReference>
<comment type="similarity">
    <text evidence="1">Belongs to the bacterial reverse transcriptase family.</text>
</comment>